<name>A0A6C0HIW4_9ZZZZ</name>
<evidence type="ECO:0000259" key="1">
    <source>
        <dbReference type="Pfam" id="PF08937"/>
    </source>
</evidence>
<dbReference type="InterPro" id="IPR015032">
    <property type="entry name" value="ThsB__TIR-like_domain"/>
</dbReference>
<dbReference type="Pfam" id="PF08937">
    <property type="entry name" value="ThsB_TIR"/>
    <property type="match status" value="1"/>
</dbReference>
<feature type="domain" description="Thoeris protein ThsB TIR-like" evidence="1">
    <location>
        <begin position="16"/>
        <end position="108"/>
    </location>
</feature>
<reference evidence="2" key="1">
    <citation type="journal article" date="2020" name="Nature">
        <title>Giant virus diversity and host interactions through global metagenomics.</title>
        <authorList>
            <person name="Schulz F."/>
            <person name="Roux S."/>
            <person name="Paez-Espino D."/>
            <person name="Jungbluth S."/>
            <person name="Walsh D.A."/>
            <person name="Denef V.J."/>
            <person name="McMahon K.D."/>
            <person name="Konstantinidis K.T."/>
            <person name="Eloe-Fadrosh E.A."/>
            <person name="Kyrpides N.C."/>
            <person name="Woyke T."/>
        </authorList>
    </citation>
    <scope>NUCLEOTIDE SEQUENCE</scope>
    <source>
        <strain evidence="2">GVMAG-M-3300023184-120</strain>
    </source>
</reference>
<proteinExistence type="predicted"/>
<dbReference type="Gene3D" id="3.40.50.10140">
    <property type="entry name" value="Toll/interleukin-1 receptor homology (TIR) domain"/>
    <property type="match status" value="1"/>
</dbReference>
<dbReference type="SUPFAM" id="SSF52200">
    <property type="entry name" value="Toll/Interleukin receptor TIR domain"/>
    <property type="match status" value="1"/>
</dbReference>
<accession>A0A6C0HIW4</accession>
<evidence type="ECO:0000313" key="2">
    <source>
        <dbReference type="EMBL" id="QHT80439.1"/>
    </source>
</evidence>
<sequence>MGASTSVSSRILNNTYVSFSLKDSWAVLLHEELIVNNLTNIFGPIESIVHEFGLTSEQLSPTIKNIMSNSNAIIIYITKESAASYFQAIEINNAVQSNAKIIYIMTDKTYTPENTPFLKHFIEHHDWFPAYDDETLDKTLDELIALLKIK</sequence>
<dbReference type="InterPro" id="IPR035897">
    <property type="entry name" value="Toll_tir_struct_dom_sf"/>
</dbReference>
<organism evidence="2">
    <name type="scientific">viral metagenome</name>
    <dbReference type="NCBI Taxonomy" id="1070528"/>
    <lineage>
        <taxon>unclassified sequences</taxon>
        <taxon>metagenomes</taxon>
        <taxon>organismal metagenomes</taxon>
    </lineage>
</organism>
<dbReference type="EMBL" id="MN739969">
    <property type="protein sequence ID" value="QHT80439.1"/>
    <property type="molecule type" value="Genomic_DNA"/>
</dbReference>
<protein>
    <recommendedName>
        <fullName evidence="1">Thoeris protein ThsB TIR-like domain-containing protein</fullName>
    </recommendedName>
</protein>
<dbReference type="AlphaFoldDB" id="A0A6C0HIW4"/>